<evidence type="ECO:0000256" key="8">
    <source>
        <dbReference type="ARBA" id="ARBA00049348"/>
    </source>
</evidence>
<dbReference type="AlphaFoldDB" id="A0A6N9NK32"/>
<dbReference type="PANTHER" id="PTHR10815">
    <property type="entry name" value="METHYLATED-DNA--PROTEIN-CYSTEINE METHYLTRANSFERASE"/>
    <property type="match status" value="1"/>
</dbReference>
<keyword evidence="12" id="KW-1185">Reference proteome</keyword>
<dbReference type="InterPro" id="IPR008332">
    <property type="entry name" value="MethylG_MeTrfase_N"/>
</dbReference>
<evidence type="ECO:0000256" key="3">
    <source>
        <dbReference type="ARBA" id="ARBA00011918"/>
    </source>
</evidence>
<dbReference type="Pfam" id="PF01035">
    <property type="entry name" value="DNA_binding_1"/>
    <property type="match status" value="1"/>
</dbReference>
<comment type="catalytic activity">
    <reaction evidence="8">
        <text>a 6-O-methyl-2'-deoxyguanosine in DNA + L-cysteinyl-[protein] = S-methyl-L-cysteinyl-[protein] + a 2'-deoxyguanosine in DNA</text>
        <dbReference type="Rhea" id="RHEA:24000"/>
        <dbReference type="Rhea" id="RHEA-COMP:10131"/>
        <dbReference type="Rhea" id="RHEA-COMP:10132"/>
        <dbReference type="Rhea" id="RHEA-COMP:11367"/>
        <dbReference type="Rhea" id="RHEA-COMP:11368"/>
        <dbReference type="ChEBI" id="CHEBI:29950"/>
        <dbReference type="ChEBI" id="CHEBI:82612"/>
        <dbReference type="ChEBI" id="CHEBI:85445"/>
        <dbReference type="ChEBI" id="CHEBI:85448"/>
        <dbReference type="EC" id="2.1.1.63"/>
    </reaction>
</comment>
<dbReference type="InterPro" id="IPR001497">
    <property type="entry name" value="MethylDNA_cys_MeTrfase_AS"/>
</dbReference>
<dbReference type="Pfam" id="PF02870">
    <property type="entry name" value="Methyltransf_1N"/>
    <property type="match status" value="1"/>
</dbReference>
<dbReference type="InterPro" id="IPR036388">
    <property type="entry name" value="WH-like_DNA-bd_sf"/>
</dbReference>
<reference evidence="11 12" key="1">
    <citation type="submission" date="2019-12" db="EMBL/GenBank/DDBJ databases">
        <authorList>
            <person name="Zhao J."/>
        </authorList>
    </citation>
    <scope>NUCLEOTIDE SEQUENCE [LARGE SCALE GENOMIC DNA]</scope>
    <source>
        <strain evidence="11 12">S-15</strain>
    </source>
</reference>
<protein>
    <recommendedName>
        <fullName evidence="3">methylated-DNA--[protein]-cysteine S-methyltransferase</fullName>
        <ecNumber evidence="3">2.1.1.63</ecNumber>
    </recommendedName>
</protein>
<dbReference type="Gene3D" id="3.30.160.70">
    <property type="entry name" value="Methylated DNA-protein cysteine methyltransferase domain"/>
    <property type="match status" value="1"/>
</dbReference>
<dbReference type="Proteomes" id="UP000470771">
    <property type="component" value="Unassembled WGS sequence"/>
</dbReference>
<dbReference type="EMBL" id="WWNE01000005">
    <property type="protein sequence ID" value="NBG65550.1"/>
    <property type="molecule type" value="Genomic_DNA"/>
</dbReference>
<organism evidence="11 12">
    <name type="scientific">Acidiluteibacter ferrifornacis</name>
    <dbReference type="NCBI Taxonomy" id="2692424"/>
    <lineage>
        <taxon>Bacteria</taxon>
        <taxon>Pseudomonadati</taxon>
        <taxon>Bacteroidota</taxon>
        <taxon>Flavobacteriia</taxon>
        <taxon>Flavobacteriales</taxon>
        <taxon>Cryomorphaceae</taxon>
        <taxon>Acidiluteibacter</taxon>
    </lineage>
</organism>
<evidence type="ECO:0000256" key="6">
    <source>
        <dbReference type="ARBA" id="ARBA00022763"/>
    </source>
</evidence>
<dbReference type="EC" id="2.1.1.63" evidence="3"/>
<dbReference type="InterPro" id="IPR014048">
    <property type="entry name" value="MethylDNA_cys_MeTrfase_DNA-bd"/>
</dbReference>
<dbReference type="FunFam" id="1.10.10.10:FF:000214">
    <property type="entry name" value="Methylated-DNA--protein-cysteine methyltransferase"/>
    <property type="match status" value="1"/>
</dbReference>
<sequence>MDKLIQIQDYNSPYGQLILGSFQEKLVICDWKHRKMRLAIDRRIQTELGATYQFSNSSLIHSTIEQLEEYFKGSRIAFNIPIRFCGTEFQKSVWQALLLIPYGKTTSYLQLSENLNNPKAIRAVASANGANALSIIVPCHRIIGTDGKLVGYAGGLRAKQKLLSLENKAGNTEQLSLFS</sequence>
<name>A0A6N9NK32_9FLAO</name>
<keyword evidence="7" id="KW-0234">DNA repair</keyword>
<keyword evidence="4 11" id="KW-0489">Methyltransferase</keyword>
<keyword evidence="5 11" id="KW-0808">Transferase</keyword>
<dbReference type="SUPFAM" id="SSF46767">
    <property type="entry name" value="Methylated DNA-protein cysteine methyltransferase, C-terminal domain"/>
    <property type="match status" value="1"/>
</dbReference>
<evidence type="ECO:0000313" key="11">
    <source>
        <dbReference type="EMBL" id="NBG65550.1"/>
    </source>
</evidence>
<evidence type="ECO:0000256" key="2">
    <source>
        <dbReference type="ARBA" id="ARBA00008711"/>
    </source>
</evidence>
<dbReference type="RefSeq" id="WP_160632503.1">
    <property type="nucleotide sequence ID" value="NZ_WWNE01000005.1"/>
</dbReference>
<proteinExistence type="inferred from homology"/>
<dbReference type="PANTHER" id="PTHR10815:SF5">
    <property type="entry name" value="METHYLATED-DNA--PROTEIN-CYSTEINE METHYLTRANSFERASE"/>
    <property type="match status" value="1"/>
</dbReference>
<evidence type="ECO:0000256" key="4">
    <source>
        <dbReference type="ARBA" id="ARBA00022603"/>
    </source>
</evidence>
<gene>
    <name evidence="11" type="ORF">GQN54_05445</name>
</gene>
<feature type="domain" description="Methylated-DNA-[protein]-cysteine S-methyltransferase DNA binding" evidence="9">
    <location>
        <begin position="88"/>
        <end position="167"/>
    </location>
</feature>
<comment type="similarity">
    <text evidence="2">Belongs to the MGMT family.</text>
</comment>
<dbReference type="GO" id="GO:0003908">
    <property type="term" value="F:methylated-DNA-[protein]-cysteine S-methyltransferase activity"/>
    <property type="evidence" value="ECO:0007669"/>
    <property type="project" value="UniProtKB-EC"/>
</dbReference>
<comment type="caution">
    <text evidence="11">The sequence shown here is derived from an EMBL/GenBank/DDBJ whole genome shotgun (WGS) entry which is preliminary data.</text>
</comment>
<dbReference type="NCBIfam" id="TIGR00589">
    <property type="entry name" value="ogt"/>
    <property type="match status" value="1"/>
</dbReference>
<accession>A0A6N9NK32</accession>
<keyword evidence="6" id="KW-0227">DNA damage</keyword>
<evidence type="ECO:0000313" key="12">
    <source>
        <dbReference type="Proteomes" id="UP000470771"/>
    </source>
</evidence>
<dbReference type="Gene3D" id="1.10.10.10">
    <property type="entry name" value="Winged helix-like DNA-binding domain superfamily/Winged helix DNA-binding domain"/>
    <property type="match status" value="1"/>
</dbReference>
<evidence type="ECO:0000259" key="10">
    <source>
        <dbReference type="Pfam" id="PF02870"/>
    </source>
</evidence>
<evidence type="ECO:0000256" key="1">
    <source>
        <dbReference type="ARBA" id="ARBA00001286"/>
    </source>
</evidence>
<dbReference type="SUPFAM" id="SSF53155">
    <property type="entry name" value="Methylated DNA-protein cysteine methyltransferase domain"/>
    <property type="match status" value="1"/>
</dbReference>
<feature type="domain" description="Methylguanine DNA methyltransferase ribonuclease-like" evidence="10">
    <location>
        <begin position="10"/>
        <end position="83"/>
    </location>
</feature>
<evidence type="ECO:0000256" key="7">
    <source>
        <dbReference type="ARBA" id="ARBA00023204"/>
    </source>
</evidence>
<dbReference type="InterPro" id="IPR036631">
    <property type="entry name" value="MGMT_N_sf"/>
</dbReference>
<dbReference type="GO" id="GO:0032259">
    <property type="term" value="P:methylation"/>
    <property type="evidence" value="ECO:0007669"/>
    <property type="project" value="UniProtKB-KW"/>
</dbReference>
<dbReference type="GO" id="GO:0006281">
    <property type="term" value="P:DNA repair"/>
    <property type="evidence" value="ECO:0007669"/>
    <property type="project" value="UniProtKB-KW"/>
</dbReference>
<dbReference type="PROSITE" id="PS00374">
    <property type="entry name" value="MGMT"/>
    <property type="match status" value="1"/>
</dbReference>
<evidence type="ECO:0000259" key="9">
    <source>
        <dbReference type="Pfam" id="PF01035"/>
    </source>
</evidence>
<dbReference type="InterPro" id="IPR036217">
    <property type="entry name" value="MethylDNA_cys_MeTrfase_DNAb"/>
</dbReference>
<evidence type="ECO:0000256" key="5">
    <source>
        <dbReference type="ARBA" id="ARBA00022679"/>
    </source>
</evidence>
<dbReference type="CDD" id="cd06445">
    <property type="entry name" value="ATase"/>
    <property type="match status" value="1"/>
</dbReference>
<comment type="catalytic activity">
    <reaction evidence="1">
        <text>a 4-O-methyl-thymidine in DNA + L-cysteinyl-[protein] = a thymidine in DNA + S-methyl-L-cysteinyl-[protein]</text>
        <dbReference type="Rhea" id="RHEA:53428"/>
        <dbReference type="Rhea" id="RHEA-COMP:10131"/>
        <dbReference type="Rhea" id="RHEA-COMP:10132"/>
        <dbReference type="Rhea" id="RHEA-COMP:13555"/>
        <dbReference type="Rhea" id="RHEA-COMP:13556"/>
        <dbReference type="ChEBI" id="CHEBI:29950"/>
        <dbReference type="ChEBI" id="CHEBI:82612"/>
        <dbReference type="ChEBI" id="CHEBI:137386"/>
        <dbReference type="ChEBI" id="CHEBI:137387"/>
        <dbReference type="EC" id="2.1.1.63"/>
    </reaction>
</comment>